<evidence type="ECO:0000313" key="2">
    <source>
        <dbReference type="EMBL" id="ALE01706.1"/>
    </source>
</evidence>
<evidence type="ECO:0000259" key="1">
    <source>
        <dbReference type="Pfam" id="PF13460"/>
    </source>
</evidence>
<dbReference type="OrthoDB" id="9798632at2"/>
<feature type="domain" description="NAD(P)-binding" evidence="1">
    <location>
        <begin position="8"/>
        <end position="151"/>
    </location>
</feature>
<protein>
    <submittedName>
        <fullName evidence="2">Nucleoside-diphosphate sugar epimerase</fullName>
    </submittedName>
</protein>
<keyword evidence="3" id="KW-1185">Reference proteome</keyword>
<sequence>MTTSIIAGSSGLVGNNILNQLCEKNHKVIAITRKPISSLPPNASELIIDFESFLIEGSLPACDHVFLCLGTTMKIAGNKNNFRRVDFDYSIDIAKKAFESGAKKLTLISSGGADSSSKNFYLRVKGELEDSIIDIGFESVNIFRPGFLTGSGGRKRATSEKIFMKLAKFLDLVLIGSTSKYRSINAKVLAKKMVSTLKSKPGVHYYYYEDFIKP</sequence>
<dbReference type="KEGG" id="tsn:W908_03395"/>
<dbReference type="InterPro" id="IPR016040">
    <property type="entry name" value="NAD(P)-bd_dom"/>
</dbReference>
<accession>A0A0M4LF43</accession>
<dbReference type="STRING" id="1125411.W908_03395"/>
<reference evidence="2 3" key="1">
    <citation type="journal article" date="2015" name="Genome Announc.">
        <title>Genome Sequence of 'Candidatus Thioglobus singularis' Strain PS1, a Mixotroph from the SUP05 Clade of Marine Gammaproteobacteria.</title>
        <authorList>
            <person name="Marshall K.T."/>
            <person name="Morris R.M."/>
        </authorList>
    </citation>
    <scope>NUCLEOTIDE SEQUENCE [LARGE SCALE GENOMIC DNA]</scope>
    <source>
        <strain evidence="2 3">PS1</strain>
    </source>
</reference>
<dbReference type="InterPro" id="IPR036291">
    <property type="entry name" value="NAD(P)-bd_dom_sf"/>
</dbReference>
<name>A0A0M4LF43_9GAMM</name>
<dbReference type="Gene3D" id="3.40.50.720">
    <property type="entry name" value="NAD(P)-binding Rossmann-like Domain"/>
    <property type="match status" value="1"/>
</dbReference>
<proteinExistence type="predicted"/>
<gene>
    <name evidence="2" type="ORF">W908_03395</name>
</gene>
<dbReference type="Pfam" id="PF13460">
    <property type="entry name" value="NAD_binding_10"/>
    <property type="match status" value="1"/>
</dbReference>
<dbReference type="SUPFAM" id="SSF51735">
    <property type="entry name" value="NAD(P)-binding Rossmann-fold domains"/>
    <property type="match status" value="1"/>
</dbReference>
<dbReference type="RefSeq" id="WP_053819927.1">
    <property type="nucleotide sequence ID" value="NZ_CP006911.1"/>
</dbReference>
<dbReference type="PANTHER" id="PTHR14097:SF7">
    <property type="entry name" value="OXIDOREDUCTASE HTATIP2"/>
    <property type="match status" value="1"/>
</dbReference>
<organism evidence="2 3">
    <name type="scientific">Candidatus Pseudothioglobus singularis PS1</name>
    <dbReference type="NCBI Taxonomy" id="1125411"/>
    <lineage>
        <taxon>Bacteria</taxon>
        <taxon>Pseudomonadati</taxon>
        <taxon>Pseudomonadota</taxon>
        <taxon>Gammaproteobacteria</taxon>
        <taxon>Candidatus Pseudothioglobaceae</taxon>
        <taxon>Candidatus Pseudothioglobus</taxon>
    </lineage>
</organism>
<evidence type="ECO:0000313" key="3">
    <source>
        <dbReference type="Proteomes" id="UP000068905"/>
    </source>
</evidence>
<dbReference type="Proteomes" id="UP000068905">
    <property type="component" value="Chromosome"/>
</dbReference>
<dbReference type="AlphaFoldDB" id="A0A0M4LF43"/>
<dbReference type="PANTHER" id="PTHR14097">
    <property type="entry name" value="OXIDOREDUCTASE HTATIP2"/>
    <property type="match status" value="1"/>
</dbReference>
<dbReference type="EMBL" id="CP006911">
    <property type="protein sequence ID" value="ALE01706.1"/>
    <property type="molecule type" value="Genomic_DNA"/>
</dbReference>